<keyword evidence="4" id="KW-0547">Nucleotide-binding</keyword>
<name>A0A182FHS3_ANOAL</name>
<dbReference type="VEuPathDB" id="VectorBase:AALB006066"/>
<dbReference type="AlphaFoldDB" id="A0A182FHS3"/>
<dbReference type="Pfam" id="PF13359">
    <property type="entry name" value="DDE_Tnp_4"/>
    <property type="match status" value="1"/>
</dbReference>
<keyword evidence="5" id="KW-0581">Phagocytosis</keyword>
<dbReference type="EnsemblMetazoa" id="AALB006066-RA">
    <property type="protein sequence ID" value="AALB006066-PA"/>
    <property type="gene ID" value="AALB006066"/>
</dbReference>
<evidence type="ECO:0000256" key="5">
    <source>
        <dbReference type="ARBA" id="ARBA00022907"/>
    </source>
</evidence>
<dbReference type="VEuPathDB" id="VectorBase:AALB20_035639"/>
<keyword evidence="8" id="KW-0636">Prenylation</keyword>
<evidence type="ECO:0000313" key="9">
    <source>
        <dbReference type="EnsemblMetazoa" id="AALB006066-PA"/>
    </source>
</evidence>
<keyword evidence="3" id="KW-0479">Metal-binding</keyword>
<dbReference type="GO" id="GO:0003924">
    <property type="term" value="F:GTPase activity"/>
    <property type="evidence" value="ECO:0007669"/>
    <property type="project" value="InterPro"/>
</dbReference>
<dbReference type="GO" id="GO:0006911">
    <property type="term" value="P:phagocytosis, engulfment"/>
    <property type="evidence" value="ECO:0007669"/>
    <property type="project" value="UniProtKB-ARBA"/>
</dbReference>
<keyword evidence="10" id="KW-1185">Reference proteome</keyword>
<dbReference type="GO" id="GO:0046872">
    <property type="term" value="F:metal ion binding"/>
    <property type="evidence" value="ECO:0007669"/>
    <property type="project" value="UniProtKB-KW"/>
</dbReference>
<dbReference type="GO" id="GO:0007264">
    <property type="term" value="P:small GTPase-mediated signal transduction"/>
    <property type="evidence" value="ECO:0007669"/>
    <property type="project" value="InterPro"/>
</dbReference>
<dbReference type="SMART" id="SM00174">
    <property type="entry name" value="RHO"/>
    <property type="match status" value="1"/>
</dbReference>
<dbReference type="GO" id="GO:0008258">
    <property type="term" value="P:head involution"/>
    <property type="evidence" value="ECO:0007669"/>
    <property type="project" value="UniProtKB-ARBA"/>
</dbReference>
<dbReference type="GO" id="GO:0007394">
    <property type="term" value="P:dorsal closure, elongation of leading edge cells"/>
    <property type="evidence" value="ECO:0007669"/>
    <property type="project" value="UniProtKB-ARBA"/>
</dbReference>
<keyword evidence="6" id="KW-0342">GTP-binding</keyword>
<dbReference type="Proteomes" id="UP000069272">
    <property type="component" value="Chromosome 3L"/>
</dbReference>
<dbReference type="InterPro" id="IPR005225">
    <property type="entry name" value="Small_GTP-bd"/>
</dbReference>
<dbReference type="GO" id="GO:0051017">
    <property type="term" value="P:actin filament bundle assembly"/>
    <property type="evidence" value="ECO:0007669"/>
    <property type="project" value="UniProtKB-ARBA"/>
</dbReference>
<protein>
    <submittedName>
        <fullName evidence="9">Uncharacterized protein</fullName>
    </submittedName>
</protein>
<evidence type="ECO:0000313" key="10">
    <source>
        <dbReference type="Proteomes" id="UP000069272"/>
    </source>
</evidence>
<dbReference type="InterPro" id="IPR027417">
    <property type="entry name" value="P-loop_NTPase"/>
</dbReference>
<evidence type="ECO:0000256" key="2">
    <source>
        <dbReference type="ARBA" id="ARBA00022481"/>
    </source>
</evidence>
<dbReference type="InterPro" id="IPR027806">
    <property type="entry name" value="HARBI1_dom"/>
</dbReference>
<dbReference type="GO" id="GO:0035011">
    <property type="term" value="P:melanotic encapsulation of foreign target"/>
    <property type="evidence" value="ECO:0007669"/>
    <property type="project" value="UniProtKB-ARBA"/>
</dbReference>
<dbReference type="InterPro" id="IPR003578">
    <property type="entry name" value="Small_GTPase_Rho"/>
</dbReference>
<dbReference type="SMART" id="SM00175">
    <property type="entry name" value="RAB"/>
    <property type="match status" value="1"/>
</dbReference>
<dbReference type="STRING" id="7167.A0A182FHS3"/>
<dbReference type="PROSITE" id="PS51419">
    <property type="entry name" value="RAB"/>
    <property type="match status" value="1"/>
</dbReference>
<dbReference type="PROSITE" id="PS51420">
    <property type="entry name" value="RHO"/>
    <property type="match status" value="1"/>
</dbReference>
<evidence type="ECO:0000256" key="8">
    <source>
        <dbReference type="ARBA" id="ARBA00023289"/>
    </source>
</evidence>
<dbReference type="SUPFAM" id="SSF52540">
    <property type="entry name" value="P-loop containing nucleoside triphosphate hydrolases"/>
    <property type="match status" value="1"/>
</dbReference>
<dbReference type="GO" id="GO:0007426">
    <property type="term" value="P:tracheal outgrowth, open tracheal system"/>
    <property type="evidence" value="ECO:0007669"/>
    <property type="project" value="UniProtKB-ARBA"/>
</dbReference>
<evidence type="ECO:0000256" key="7">
    <source>
        <dbReference type="ARBA" id="ARBA00023288"/>
    </source>
</evidence>
<dbReference type="GO" id="GO:0005525">
    <property type="term" value="F:GTP binding"/>
    <property type="evidence" value="ECO:0007669"/>
    <property type="project" value="UniProtKB-KW"/>
</dbReference>
<dbReference type="PRINTS" id="PR00449">
    <property type="entry name" value="RASTRNSFRMNG"/>
</dbReference>
<evidence type="ECO:0000256" key="1">
    <source>
        <dbReference type="ARBA" id="ARBA00001968"/>
    </source>
</evidence>
<dbReference type="Pfam" id="PF00071">
    <property type="entry name" value="Ras"/>
    <property type="match status" value="1"/>
</dbReference>
<dbReference type="FunFam" id="3.40.50.300:FF:000088">
    <property type="entry name" value="Ras-related C3 botulinum toxin substrate 1"/>
    <property type="match status" value="1"/>
</dbReference>
<organism evidence="9 10">
    <name type="scientific">Anopheles albimanus</name>
    <name type="common">New world malaria mosquito</name>
    <dbReference type="NCBI Taxonomy" id="7167"/>
    <lineage>
        <taxon>Eukaryota</taxon>
        <taxon>Metazoa</taxon>
        <taxon>Ecdysozoa</taxon>
        <taxon>Arthropoda</taxon>
        <taxon>Hexapoda</taxon>
        <taxon>Insecta</taxon>
        <taxon>Pterygota</taxon>
        <taxon>Neoptera</taxon>
        <taxon>Endopterygota</taxon>
        <taxon>Diptera</taxon>
        <taxon>Nematocera</taxon>
        <taxon>Culicoidea</taxon>
        <taxon>Culicidae</taxon>
        <taxon>Anophelinae</taxon>
        <taxon>Anopheles</taxon>
    </lineage>
</organism>
<dbReference type="InterPro" id="IPR001806">
    <property type="entry name" value="Small_GTPase"/>
</dbReference>
<keyword evidence="7" id="KW-0449">Lipoprotein</keyword>
<dbReference type="GO" id="GO:0007254">
    <property type="term" value="P:JNK cascade"/>
    <property type="evidence" value="ECO:0007669"/>
    <property type="project" value="UniProtKB-ARBA"/>
</dbReference>
<dbReference type="GO" id="GO:1903391">
    <property type="term" value="P:regulation of adherens junction organization"/>
    <property type="evidence" value="ECO:0007669"/>
    <property type="project" value="UniProtKB-ARBA"/>
</dbReference>
<dbReference type="PROSITE" id="PS51421">
    <property type="entry name" value="RAS"/>
    <property type="match status" value="1"/>
</dbReference>
<evidence type="ECO:0000256" key="4">
    <source>
        <dbReference type="ARBA" id="ARBA00022741"/>
    </source>
</evidence>
<reference evidence="9" key="2">
    <citation type="submission" date="2022-08" db="UniProtKB">
        <authorList>
            <consortium name="EnsemblMetazoa"/>
        </authorList>
    </citation>
    <scope>IDENTIFICATION</scope>
    <source>
        <strain evidence="9">STECLA/ALBI9_A</strain>
    </source>
</reference>
<keyword evidence="2" id="KW-0488">Methylation</keyword>
<dbReference type="SMART" id="SM00176">
    <property type="entry name" value="RAN"/>
    <property type="match status" value="1"/>
</dbReference>
<proteinExistence type="predicted"/>
<dbReference type="GO" id="GO:0019901">
    <property type="term" value="F:protein kinase binding"/>
    <property type="evidence" value="ECO:0007669"/>
    <property type="project" value="UniProtKB-ARBA"/>
</dbReference>
<evidence type="ECO:0000256" key="3">
    <source>
        <dbReference type="ARBA" id="ARBA00022723"/>
    </source>
</evidence>
<dbReference type="NCBIfam" id="TIGR00231">
    <property type="entry name" value="small_GTP"/>
    <property type="match status" value="1"/>
</dbReference>
<dbReference type="GO" id="GO:0007390">
    <property type="term" value="P:germ-band shortening"/>
    <property type="evidence" value="ECO:0007669"/>
    <property type="project" value="UniProtKB-ARBA"/>
</dbReference>
<dbReference type="GO" id="GO:0007435">
    <property type="term" value="P:salivary gland morphogenesis"/>
    <property type="evidence" value="ECO:0007669"/>
    <property type="project" value="UniProtKB-ARBA"/>
</dbReference>
<dbReference type="GO" id="GO:0046843">
    <property type="term" value="P:dorsal appendage formation"/>
    <property type="evidence" value="ECO:0007669"/>
    <property type="project" value="UniProtKB-ARBA"/>
</dbReference>
<dbReference type="CDD" id="cd01871">
    <property type="entry name" value="Rac1_like"/>
    <property type="match status" value="1"/>
</dbReference>
<sequence length="501" mass="56603">MSRDDFDHLHELIGPKIARMDTFLRRAVTSKERFIITLRYLATGDSYTSMQQIFQVSKQLISKIVPEVCASLIEVLHDFVQLPQNKEEWMLVSREFENRWNFPHVIGAVDGKYVALKAPMISDAEHNQTKSNFNVVLLGVVDANFNFMYVDIDSSDGALCYTKLNAMLENDELHIPEPEELEMFSAIKVPYMLLGDKGFPFRAHCISPFGDPVSAGSIKSHFNERHAIARSPVETAFGMLYSKFKILQRQIVLDPAVARKVVLATVYLHNFLRRNCSPEDNEEFDPARGSKSHHQGRPPRAQPPQHSIKMQAIKCVVVGDGAVGKTCLLISYTTNAFPGEYIPTVFDNYSANVMVDSKPINLGLWDTAGQEDYDRLRPLSYPQTDVFLICFSLVNPASFENVRAKWYPEVRHHCPNIPIILVGTKLDLRDDKNTVDKLRDKKLSPITYPQGLAMAKEIGAVKYLECSALTQKGLKTVFDEAIRAVLCPMIPPKKKPKCNIL</sequence>
<comment type="cofactor">
    <cofactor evidence="1">
        <name>a divalent metal cation</name>
        <dbReference type="ChEBI" id="CHEBI:60240"/>
    </cofactor>
</comment>
<dbReference type="GO" id="GO:0008078">
    <property type="term" value="P:mesodermal cell migration"/>
    <property type="evidence" value="ECO:0007669"/>
    <property type="project" value="UniProtKB-ARBA"/>
</dbReference>
<dbReference type="PANTHER" id="PTHR24072">
    <property type="entry name" value="RHO FAMILY GTPASE"/>
    <property type="match status" value="1"/>
</dbReference>
<dbReference type="GO" id="GO:0050770">
    <property type="term" value="P:regulation of axonogenesis"/>
    <property type="evidence" value="ECO:0007669"/>
    <property type="project" value="UniProtKB-ARBA"/>
</dbReference>
<dbReference type="GO" id="GO:0090303">
    <property type="term" value="P:positive regulation of wound healing"/>
    <property type="evidence" value="ECO:0007669"/>
    <property type="project" value="UniProtKB-ARBA"/>
</dbReference>
<dbReference type="Gene3D" id="3.40.50.300">
    <property type="entry name" value="P-loop containing nucleotide triphosphate hydrolases"/>
    <property type="match status" value="1"/>
</dbReference>
<dbReference type="SMART" id="SM00173">
    <property type="entry name" value="RAS"/>
    <property type="match status" value="1"/>
</dbReference>
<reference evidence="9 10" key="1">
    <citation type="journal article" date="2017" name="G3 (Bethesda)">
        <title>The Physical Genome Mapping of Anopheles albimanus Corrected Scaffold Misassemblies and Identified Interarm Rearrangements in Genus Anopheles.</title>
        <authorList>
            <person name="Artemov G.N."/>
            <person name="Peery A.N."/>
            <person name="Jiang X."/>
            <person name="Tu Z."/>
            <person name="Stegniy V.N."/>
            <person name="Sharakhova M.V."/>
            <person name="Sharakhov I.V."/>
        </authorList>
    </citation>
    <scope>NUCLEOTIDE SEQUENCE [LARGE SCALE GENOMIC DNA]</scope>
    <source>
        <strain evidence="9 10">ALBI9_A</strain>
    </source>
</reference>
<evidence type="ECO:0000256" key="6">
    <source>
        <dbReference type="ARBA" id="ARBA00023134"/>
    </source>
</evidence>
<dbReference type="GO" id="GO:0035099">
    <property type="term" value="P:hemocyte migration"/>
    <property type="evidence" value="ECO:0007669"/>
    <property type="project" value="UniProtKB-ARBA"/>
</dbReference>
<dbReference type="GO" id="GO:0030032">
    <property type="term" value="P:lamellipodium assembly"/>
    <property type="evidence" value="ECO:0007669"/>
    <property type="project" value="UniProtKB-ARBA"/>
</dbReference>
<dbReference type="GO" id="GO:0007520">
    <property type="term" value="P:myoblast fusion"/>
    <property type="evidence" value="ECO:0007669"/>
    <property type="project" value="UniProtKB-ARBA"/>
</dbReference>
<accession>A0A182FHS3</accession>